<dbReference type="Proteomes" id="UP000195975">
    <property type="component" value="Unassembled WGS sequence"/>
</dbReference>
<dbReference type="RefSeq" id="WP_087375229.1">
    <property type="nucleotide sequence ID" value="NZ_CAKWDQ010000122.1"/>
</dbReference>
<reference evidence="4" key="1">
    <citation type="submission" date="2017-04" db="EMBL/GenBank/DDBJ databases">
        <title>Function of individual gut microbiota members based on whole genome sequencing of pure cultures obtained from chicken caecum.</title>
        <authorList>
            <person name="Medvecky M."/>
            <person name="Cejkova D."/>
            <person name="Polansky O."/>
            <person name="Karasova D."/>
            <person name="Kubasova T."/>
            <person name="Cizek A."/>
            <person name="Rychlik I."/>
        </authorList>
    </citation>
    <scope>NUCLEOTIDE SEQUENCE [LARGE SCALE GENOMIC DNA]</scope>
    <source>
        <strain evidence="4">An42</strain>
    </source>
</reference>
<gene>
    <name evidence="3" type="ORF">B5F96_04825</name>
</gene>
<dbReference type="Gene3D" id="3.90.550.10">
    <property type="entry name" value="Spore Coat Polysaccharide Biosynthesis Protein SpsA, Chain A"/>
    <property type="match status" value="1"/>
</dbReference>
<accession>A0A9Q5X8U8</accession>
<evidence type="ECO:0000259" key="2">
    <source>
        <dbReference type="Pfam" id="PF00535"/>
    </source>
</evidence>
<dbReference type="AlphaFoldDB" id="A0A9Q5X8U8"/>
<proteinExistence type="predicted"/>
<feature type="domain" description="Glycosyltransferase 2-like" evidence="2">
    <location>
        <begin position="7"/>
        <end position="132"/>
    </location>
</feature>
<sequence length="282" mass="33147">MYTPLVTIAIPIYNAKDYLASAIQSCINQTYLNWELLLMEDGSTDGSYDIAYEFASRDKRIQVLSDGKNRGLVYRLNESIRRAKGKYYARMDADDIMVVTRIEEEVLFLEKHFEVDVVGASIMTIDNHNKIIGSEFTQGNVCSFIHPTIMGRIEWFKQNLYEEWALRAEDFELWTRTSSMSTFYAIGKPLLFYREFGVPSFRKNFLSQRTMLKIFSRYHQYNKSFIWFVKNSLFMFVKIIIYAFFAFVGQIDYIIGKRRRKKLPAHLCLSETNILEAIRCND</sequence>
<name>A0A9Q5X8U8_9BACT</name>
<dbReference type="EMBL" id="NFIJ01000003">
    <property type="protein sequence ID" value="OUO06366.1"/>
    <property type="molecule type" value="Genomic_DNA"/>
</dbReference>
<comment type="caution">
    <text evidence="3">The sequence shown here is derived from an EMBL/GenBank/DDBJ whole genome shotgun (WGS) entry which is preliminary data.</text>
</comment>
<evidence type="ECO:0000256" key="1">
    <source>
        <dbReference type="SAM" id="Phobius"/>
    </source>
</evidence>
<keyword evidence="1" id="KW-0812">Transmembrane</keyword>
<dbReference type="PANTHER" id="PTHR22916">
    <property type="entry name" value="GLYCOSYLTRANSFERASE"/>
    <property type="match status" value="1"/>
</dbReference>
<dbReference type="Pfam" id="PF00535">
    <property type="entry name" value="Glycos_transf_2"/>
    <property type="match status" value="1"/>
</dbReference>
<feature type="transmembrane region" description="Helical" evidence="1">
    <location>
        <begin position="233"/>
        <end position="255"/>
    </location>
</feature>
<dbReference type="PANTHER" id="PTHR22916:SF3">
    <property type="entry name" value="UDP-GLCNAC:BETAGAL BETA-1,3-N-ACETYLGLUCOSAMINYLTRANSFERASE-LIKE PROTEIN 1"/>
    <property type="match status" value="1"/>
</dbReference>
<dbReference type="CDD" id="cd00761">
    <property type="entry name" value="Glyco_tranf_GTA_type"/>
    <property type="match status" value="1"/>
</dbReference>
<organism evidence="3 4">
    <name type="scientific">Parabacteroides johnsonii</name>
    <dbReference type="NCBI Taxonomy" id="387661"/>
    <lineage>
        <taxon>Bacteria</taxon>
        <taxon>Pseudomonadati</taxon>
        <taxon>Bacteroidota</taxon>
        <taxon>Bacteroidia</taxon>
        <taxon>Bacteroidales</taxon>
        <taxon>Tannerellaceae</taxon>
        <taxon>Parabacteroides</taxon>
    </lineage>
</organism>
<dbReference type="SUPFAM" id="SSF53448">
    <property type="entry name" value="Nucleotide-diphospho-sugar transferases"/>
    <property type="match status" value="1"/>
</dbReference>
<evidence type="ECO:0000313" key="4">
    <source>
        <dbReference type="Proteomes" id="UP000195975"/>
    </source>
</evidence>
<protein>
    <recommendedName>
        <fullName evidence="2">Glycosyltransferase 2-like domain-containing protein</fullName>
    </recommendedName>
</protein>
<keyword evidence="1" id="KW-0472">Membrane</keyword>
<evidence type="ECO:0000313" key="3">
    <source>
        <dbReference type="EMBL" id="OUO06366.1"/>
    </source>
</evidence>
<dbReference type="InterPro" id="IPR001173">
    <property type="entry name" value="Glyco_trans_2-like"/>
</dbReference>
<dbReference type="InterPro" id="IPR029044">
    <property type="entry name" value="Nucleotide-diphossugar_trans"/>
</dbReference>
<keyword evidence="1" id="KW-1133">Transmembrane helix</keyword>
<dbReference type="GO" id="GO:0016758">
    <property type="term" value="F:hexosyltransferase activity"/>
    <property type="evidence" value="ECO:0007669"/>
    <property type="project" value="UniProtKB-ARBA"/>
</dbReference>